<keyword evidence="3" id="KW-1185">Reference proteome</keyword>
<gene>
    <name evidence="2" type="ORF">RFI_08601</name>
</gene>
<name>X6NS39_RETFI</name>
<organism evidence="2 3">
    <name type="scientific">Reticulomyxa filosa</name>
    <dbReference type="NCBI Taxonomy" id="46433"/>
    <lineage>
        <taxon>Eukaryota</taxon>
        <taxon>Sar</taxon>
        <taxon>Rhizaria</taxon>
        <taxon>Retaria</taxon>
        <taxon>Foraminifera</taxon>
        <taxon>Monothalamids</taxon>
        <taxon>Reticulomyxidae</taxon>
        <taxon>Reticulomyxa</taxon>
    </lineage>
</organism>
<dbReference type="Proteomes" id="UP000023152">
    <property type="component" value="Unassembled WGS sequence"/>
</dbReference>
<proteinExistence type="predicted"/>
<dbReference type="EMBL" id="ASPP01006616">
    <property type="protein sequence ID" value="ETO28534.1"/>
    <property type="molecule type" value="Genomic_DNA"/>
</dbReference>
<evidence type="ECO:0000313" key="2">
    <source>
        <dbReference type="EMBL" id="ETO28534.1"/>
    </source>
</evidence>
<comment type="caution">
    <text evidence="2">The sequence shown here is derived from an EMBL/GenBank/DDBJ whole genome shotgun (WGS) entry which is preliminary data.</text>
</comment>
<protein>
    <submittedName>
        <fullName evidence="2">Uncharacterized protein</fullName>
    </submittedName>
</protein>
<feature type="region of interest" description="Disordered" evidence="1">
    <location>
        <begin position="312"/>
        <end position="344"/>
    </location>
</feature>
<dbReference type="AlphaFoldDB" id="X6NS39"/>
<sequence length="359" mass="42792">MQYVRPASYIRKAVEKWLRETFEIASGSPLRYRVGVHRRAMNEGSKEARSGNPFVCRWQSHGIKGDSRFDWLRQAIRQVSQAITTTNVNNPDDRHYAKLKQMWIDQSAQQNKPKLRNLTVYDLIINVYAHSCAMDWYDLQNILIFHQQSPIRPGEKFFIAHDHQDKKAIAQMKLHGGVEQSLDYLQEWSQANKQLETHMQHCRDYDFCTDKSGLMSTEETIFDMWALFFSEFLVGSWMSTLTRTVCHWKGFEDGMYAGNQCWLQWKWRDTVSHKNNKWFTLANLNWIALADDHKFYFFRDIVQKLFQKKKREKRKEKKNTKVGKTHIKENKKDKKKEEKKTTQNNDKNNLSYLFIVLFI</sequence>
<evidence type="ECO:0000313" key="3">
    <source>
        <dbReference type="Proteomes" id="UP000023152"/>
    </source>
</evidence>
<reference evidence="2 3" key="1">
    <citation type="journal article" date="2013" name="Curr. Biol.">
        <title>The Genome of the Foraminiferan Reticulomyxa filosa.</title>
        <authorList>
            <person name="Glockner G."/>
            <person name="Hulsmann N."/>
            <person name="Schleicher M."/>
            <person name="Noegel A.A."/>
            <person name="Eichinger L."/>
            <person name="Gallinger C."/>
            <person name="Pawlowski J."/>
            <person name="Sierra R."/>
            <person name="Euteneuer U."/>
            <person name="Pillet L."/>
            <person name="Moustafa A."/>
            <person name="Platzer M."/>
            <person name="Groth M."/>
            <person name="Szafranski K."/>
            <person name="Schliwa M."/>
        </authorList>
    </citation>
    <scope>NUCLEOTIDE SEQUENCE [LARGE SCALE GENOMIC DNA]</scope>
</reference>
<feature type="compositionally biased region" description="Basic residues" evidence="1">
    <location>
        <begin position="312"/>
        <end position="325"/>
    </location>
</feature>
<evidence type="ECO:0000256" key="1">
    <source>
        <dbReference type="SAM" id="MobiDB-lite"/>
    </source>
</evidence>
<feature type="compositionally biased region" description="Basic and acidic residues" evidence="1">
    <location>
        <begin position="326"/>
        <end position="341"/>
    </location>
</feature>
<accession>X6NS39</accession>